<dbReference type="Pfam" id="PF23316">
    <property type="entry name" value="Ig_DLEC1_6th"/>
    <property type="match status" value="1"/>
</dbReference>
<dbReference type="EnsemblMetazoa" id="XM_050642943.1">
    <property type="protein sequence ID" value="XP_050498900.1"/>
    <property type="gene ID" value="LOC114329172"/>
</dbReference>
<keyword evidence="2" id="KW-1185">Reference proteome</keyword>
<dbReference type="Proteomes" id="UP001652700">
    <property type="component" value="Unplaced"/>
</dbReference>
<dbReference type="PANTHER" id="PTHR46348">
    <property type="entry name" value="DELETED IN LUNG AND ESOPHAGEAL CANCER PROTEIN 1"/>
    <property type="match status" value="1"/>
</dbReference>
<dbReference type="Gene3D" id="2.60.40.10">
    <property type="entry name" value="Immunoglobulins"/>
    <property type="match status" value="3"/>
</dbReference>
<reference evidence="1" key="1">
    <citation type="submission" date="2025-05" db="UniProtKB">
        <authorList>
            <consortium name="EnsemblMetazoa"/>
        </authorList>
    </citation>
    <scope>IDENTIFICATION</scope>
</reference>
<dbReference type="PANTHER" id="PTHR46348:SF1">
    <property type="entry name" value="DELETED IN LUNG AND ESOPHAGEAL CANCER PROTEIN 1"/>
    <property type="match status" value="1"/>
</dbReference>
<accession>A0ABM5JLT7</accession>
<dbReference type="InterPro" id="IPR033304">
    <property type="entry name" value="DLEC1"/>
</dbReference>
<name>A0ABM5JLT7_DIAVI</name>
<protein>
    <submittedName>
        <fullName evidence="1">Uncharacterized protein</fullName>
    </submittedName>
</protein>
<organism evidence="1 2">
    <name type="scientific">Diabrotica virgifera virgifera</name>
    <name type="common">western corn rootworm</name>
    <dbReference type="NCBI Taxonomy" id="50390"/>
    <lineage>
        <taxon>Eukaryota</taxon>
        <taxon>Metazoa</taxon>
        <taxon>Ecdysozoa</taxon>
        <taxon>Arthropoda</taxon>
        <taxon>Hexapoda</taxon>
        <taxon>Insecta</taxon>
        <taxon>Pterygota</taxon>
        <taxon>Neoptera</taxon>
        <taxon>Endopterygota</taxon>
        <taxon>Coleoptera</taxon>
        <taxon>Polyphaga</taxon>
        <taxon>Cucujiformia</taxon>
        <taxon>Chrysomeloidea</taxon>
        <taxon>Chrysomelidae</taxon>
        <taxon>Galerucinae</taxon>
        <taxon>Diabroticina</taxon>
        <taxon>Diabroticites</taxon>
        <taxon>Diabrotica</taxon>
    </lineage>
</organism>
<proteinExistence type="predicted"/>
<dbReference type="GeneID" id="114329172"/>
<evidence type="ECO:0000313" key="1">
    <source>
        <dbReference type="EnsemblMetazoa" id="XP_050498900.1"/>
    </source>
</evidence>
<evidence type="ECO:0000313" key="2">
    <source>
        <dbReference type="Proteomes" id="UP001652700"/>
    </source>
</evidence>
<dbReference type="InterPro" id="IPR013783">
    <property type="entry name" value="Ig-like_fold"/>
</dbReference>
<sequence length="1529" mass="176621">MDAPFCSLENSTHNEVAPSLKTALQETLDEFIYHRDDGKLYVQYSFTSEEDFFNEIDVSVHNVLNKTKGDMAKIDLAAKDILIQKDNYLVEKEKIDNCCELRETIKLKPCHLFKTLETEFTAEYNLIQPEDMPTLFHSYLDEKNKDHHICPACAKRETSTIVKRKEKQKQRQFQKYTVTLVKSYTDSYKVIPNYVVFNNYTVGEIYQENIKIINTSRTIQAIGLENFPKCPYFSIIFKKNEKIAPGMSVTATITFKPKKYKTVTDTIRFKNNTGEIVEVQIIATRDVPKLITCIFKSSNANLLASDNLKHGFKEKRREALNSTIDCGSCLVSQYVLVSMILENRGITGKFFFITEDDWFFQNINDVSSCMELFKGDFWIYPTYFEVCNQEIVEVNIIFQPTKLGLHAETLYLMCDNNTFQEIELLGDAVEFSKDLIEIKVPPEVTEISSKQNYTVFFGHTFKETVKSFNVMVKNKSSVCLSCEWRFKHKNSKNVVNLPQDWIIQKKVNSILKPYSTTEFEFDIHLIPEKIGYHSIFFCFYTTNIPCISLKENEDFLVIERINFCGKTLTKAVDVLISQIEVCVLIQLDENETRCLCDESEQSPQCNQMMCFSDPVLNFGILPSGIDVQKEFEIINGSGQNLSWQIWEIKYDIDCQPHLQINKESDNLSETYGTCDACEGYKLLYKICNQGVQSYVSFLVLISITDQNIAVVEDICVITYEIIDFNIKITSKYISVPILYAAEIIYSGIPTDLELFVENLSPITGYFQFLGPIGDDATKMIIELSPSSSVIRPYETITIRVKLTCMETGFFQDTYIPCFIGLGQEPVIVKVICAVDGPRVIYHLPRDNKNFKNIVWPPLFHYNYGLEIGQGDERLIHEEYNNSAYESDKATEDLNQDMIKLNFTTHEHEFKLPLECKNSCKSTEGEEDFQKKSSTSVFSGIENQNLEYTLRQGSEESLFLHEDVVEIHNIQILSARRISIYIENISPIAVTYNIKLRNFYYNKNFDHTAVRQKLKNIVDLCKSAPHGIIIQPDIQEDQIKGYCALRIDFWIYANTFGIYTEEIIVEISEVPDYHFSMIIEVVGCPVQIPLGLNCITKYPTIRFGSVAFQSANINRKIKIINVSAIPIQIIWYPFNNKLNEKYIHEEEPFTILFHMSGDCCSEIIGEIVVLDKFFGEYSGAFCDVEQRETYINPHSEAYINICINPTYFKEESEGINIMNYLVGLIQVDSKYMKYANYYYRKLDPNVHQVQIQVQTRLEIPTLQLDFSEQNKNFLHVYANDILLKNQYDHHKYVVLRNTSGVECEVDIYVECPFYFKKSKKERSDRMTMVSTGGSAREVHMYCQFTPNDILDLSSLIYSTEKENSNTRNQKGIINEEKAYTKDDENKIIHINKTLTLSYRQHVKKFPMKIIIHYPNISVTPTFVDYSNVLLNQANKNMITVFNHTGCVVKFEITKSKNANSFVITPHYGEIPPSTGNLKQYVNIFIYFCATECKKYSESLRIVTNIPDYFIEVPLKGVGSINEKFCINYKI</sequence>
<dbReference type="Pfam" id="PF24771">
    <property type="entry name" value="Ig_CFAP74_1st"/>
    <property type="match status" value="1"/>
</dbReference>
<dbReference type="RefSeq" id="XP_050498900.1">
    <property type="nucleotide sequence ID" value="XM_050642943.1"/>
</dbReference>